<evidence type="ECO:0000313" key="2">
    <source>
        <dbReference type="EMBL" id="VEL44265.1"/>
    </source>
</evidence>
<comment type="caution">
    <text evidence="2">The sequence shown here is derived from an EMBL/GenBank/DDBJ whole genome shotgun (WGS) entry which is preliminary data.</text>
</comment>
<keyword evidence="1" id="KW-1133">Transmembrane helix</keyword>
<keyword evidence="3" id="KW-1185">Reference proteome</keyword>
<name>A0A448XT01_9PLAT</name>
<dbReference type="AlphaFoldDB" id="A0A448XT01"/>
<reference evidence="2" key="1">
    <citation type="submission" date="2018-11" db="EMBL/GenBank/DDBJ databases">
        <authorList>
            <consortium name="Pathogen Informatics"/>
        </authorList>
    </citation>
    <scope>NUCLEOTIDE SEQUENCE</scope>
</reference>
<evidence type="ECO:0000313" key="3">
    <source>
        <dbReference type="Proteomes" id="UP000784294"/>
    </source>
</evidence>
<accession>A0A448XT01</accession>
<gene>
    <name evidence="2" type="ORF">PXEA_LOCUS37705</name>
</gene>
<organism evidence="2 3">
    <name type="scientific">Protopolystoma xenopodis</name>
    <dbReference type="NCBI Taxonomy" id="117903"/>
    <lineage>
        <taxon>Eukaryota</taxon>
        <taxon>Metazoa</taxon>
        <taxon>Spiralia</taxon>
        <taxon>Lophotrochozoa</taxon>
        <taxon>Platyhelminthes</taxon>
        <taxon>Monogenea</taxon>
        <taxon>Polyopisthocotylea</taxon>
        <taxon>Polystomatidea</taxon>
        <taxon>Polystomatidae</taxon>
        <taxon>Protopolystoma</taxon>
    </lineage>
</organism>
<sequence length="103" mass="11574">MSGESESLVKQTTQIVLFSLAEEIEKPTHNYLRSFDVFMFAVFLLQIIHSSCLNSSLLPSYSPFYTLLSATLLPFLLSLASIPFYTNEQTSSLHPTTLPPSRQ</sequence>
<evidence type="ECO:0000256" key="1">
    <source>
        <dbReference type="SAM" id="Phobius"/>
    </source>
</evidence>
<dbReference type="Proteomes" id="UP000784294">
    <property type="component" value="Unassembled WGS sequence"/>
</dbReference>
<feature type="transmembrane region" description="Helical" evidence="1">
    <location>
        <begin position="64"/>
        <end position="85"/>
    </location>
</feature>
<feature type="transmembrane region" description="Helical" evidence="1">
    <location>
        <begin position="37"/>
        <end position="58"/>
    </location>
</feature>
<proteinExistence type="predicted"/>
<dbReference type="EMBL" id="CAAALY010293046">
    <property type="protein sequence ID" value="VEL44265.1"/>
    <property type="molecule type" value="Genomic_DNA"/>
</dbReference>
<protein>
    <submittedName>
        <fullName evidence="2">Uncharacterized protein</fullName>
    </submittedName>
</protein>
<keyword evidence="1" id="KW-0812">Transmembrane</keyword>
<keyword evidence="1" id="KW-0472">Membrane</keyword>